<dbReference type="InterPro" id="IPR013087">
    <property type="entry name" value="Znf_C2H2_type"/>
</dbReference>
<feature type="domain" description="C2H2-type" evidence="11">
    <location>
        <begin position="291"/>
        <end position="319"/>
    </location>
</feature>
<organism evidence="12">
    <name type="scientific">Cacopsylla melanoneura</name>
    <dbReference type="NCBI Taxonomy" id="428564"/>
    <lineage>
        <taxon>Eukaryota</taxon>
        <taxon>Metazoa</taxon>
        <taxon>Ecdysozoa</taxon>
        <taxon>Arthropoda</taxon>
        <taxon>Hexapoda</taxon>
        <taxon>Insecta</taxon>
        <taxon>Pterygota</taxon>
        <taxon>Neoptera</taxon>
        <taxon>Paraneoptera</taxon>
        <taxon>Hemiptera</taxon>
        <taxon>Sternorrhyncha</taxon>
        <taxon>Psylloidea</taxon>
        <taxon>Psyllidae</taxon>
        <taxon>Psyllinae</taxon>
        <taxon>Cacopsylla</taxon>
    </lineage>
</organism>
<evidence type="ECO:0000256" key="4">
    <source>
        <dbReference type="ARBA" id="ARBA00022737"/>
    </source>
</evidence>
<keyword evidence="3" id="KW-0479">Metal-binding</keyword>
<sequence>MAFLFLFFGQFTKMSGKNGFSFFAGTATKKKSLSLSCFRLYPLKEERILESTEMRPVDEDQHILLPEKDLGRLHKYLSCHQCGEKYKHKRTLQTHILKHSNTKTKTKVLKQAKKYKCRLCPKAFIHLSHLNDHQYVHTGKKSHLCHLCSASFTSKRGLDGHIKVLHEGVERARDFSQCELCGKSFIHRHHYHRHKKNIHGDGKPTCDICGKILGSKDNLVSHMNTHTGNAPYECLICCIHFKHRASQTAHYKRNHPGVIPPKTQSLDTTRFEKLEESKTNEIKNDIMETSYVCDLCSESFTCKGFLLQHKRNTHPNRKRMCELCGKSFNKPQSYYVHIKNIHGNAKPACPICGKIVSSKVFLAVHMNMHTGDKPFCCGICEKPFGSKRYLQNHVLTHTGEKPFQCLICLKLLKQKYSLKLHYKRKHPGETISELNLSS</sequence>
<evidence type="ECO:0000313" key="12">
    <source>
        <dbReference type="EMBL" id="CAG6728684.1"/>
    </source>
</evidence>
<evidence type="ECO:0000256" key="5">
    <source>
        <dbReference type="ARBA" id="ARBA00022771"/>
    </source>
</evidence>
<protein>
    <submittedName>
        <fullName evidence="12">Zinc finger protein 27</fullName>
    </submittedName>
</protein>
<keyword evidence="6" id="KW-0862">Zinc</keyword>
<dbReference type="FunFam" id="3.30.160.60:FF:000188">
    <property type="entry name" value="Zinc finger protein 787"/>
    <property type="match status" value="1"/>
</dbReference>
<evidence type="ECO:0000256" key="9">
    <source>
        <dbReference type="ARBA" id="ARBA00023242"/>
    </source>
</evidence>
<dbReference type="SMART" id="SM00355">
    <property type="entry name" value="ZnF_C2H2"/>
    <property type="match status" value="11"/>
</dbReference>
<evidence type="ECO:0000256" key="6">
    <source>
        <dbReference type="ARBA" id="ARBA00022833"/>
    </source>
</evidence>
<proteinExistence type="inferred from homology"/>
<dbReference type="SUPFAM" id="SSF57667">
    <property type="entry name" value="beta-beta-alpha zinc fingers"/>
    <property type="match status" value="6"/>
</dbReference>
<evidence type="ECO:0000259" key="11">
    <source>
        <dbReference type="PROSITE" id="PS50157"/>
    </source>
</evidence>
<dbReference type="AlphaFoldDB" id="A0A8D9DUS3"/>
<evidence type="ECO:0000256" key="1">
    <source>
        <dbReference type="ARBA" id="ARBA00004123"/>
    </source>
</evidence>
<evidence type="ECO:0000256" key="8">
    <source>
        <dbReference type="ARBA" id="ARBA00023163"/>
    </source>
</evidence>
<reference evidence="12" key="1">
    <citation type="submission" date="2021-05" db="EMBL/GenBank/DDBJ databases">
        <authorList>
            <person name="Alioto T."/>
            <person name="Alioto T."/>
            <person name="Gomez Garrido J."/>
        </authorList>
    </citation>
    <scope>NUCLEOTIDE SEQUENCE</scope>
</reference>
<feature type="domain" description="C2H2-type" evidence="11">
    <location>
        <begin position="232"/>
        <end position="260"/>
    </location>
</feature>
<dbReference type="EMBL" id="HBUF01376843">
    <property type="protein sequence ID" value="CAG6728684.1"/>
    <property type="molecule type" value="Transcribed_RNA"/>
</dbReference>
<feature type="domain" description="C2H2-type" evidence="11">
    <location>
        <begin position="403"/>
        <end position="431"/>
    </location>
</feature>
<dbReference type="FunFam" id="3.30.160.60:FF:002343">
    <property type="entry name" value="Zinc finger protein 33A"/>
    <property type="match status" value="1"/>
</dbReference>
<dbReference type="PROSITE" id="PS00028">
    <property type="entry name" value="ZINC_FINGER_C2H2_1"/>
    <property type="match status" value="11"/>
</dbReference>
<dbReference type="PANTHER" id="PTHR24409">
    <property type="entry name" value="ZINC FINGER PROTEIN 142"/>
    <property type="match status" value="1"/>
</dbReference>
<feature type="domain" description="C2H2-type" evidence="11">
    <location>
        <begin position="77"/>
        <end position="104"/>
    </location>
</feature>
<keyword evidence="4" id="KW-0677">Repeat</keyword>
<evidence type="ECO:0000256" key="10">
    <source>
        <dbReference type="PROSITE-ProRule" id="PRU00042"/>
    </source>
</evidence>
<comment type="subcellular location">
    <subcellularLocation>
        <location evidence="1">Nucleus</location>
    </subcellularLocation>
</comment>
<feature type="domain" description="C2H2-type" evidence="11">
    <location>
        <begin position="347"/>
        <end position="374"/>
    </location>
</feature>
<keyword evidence="8" id="KW-0804">Transcription</keyword>
<accession>A0A8D9DUS3</accession>
<dbReference type="GO" id="GO:0005634">
    <property type="term" value="C:nucleus"/>
    <property type="evidence" value="ECO:0007669"/>
    <property type="project" value="UniProtKB-SubCell"/>
</dbReference>
<dbReference type="InterPro" id="IPR036236">
    <property type="entry name" value="Znf_C2H2_sf"/>
</dbReference>
<dbReference type="GO" id="GO:0000981">
    <property type="term" value="F:DNA-binding transcription factor activity, RNA polymerase II-specific"/>
    <property type="evidence" value="ECO:0007669"/>
    <property type="project" value="TreeGrafter"/>
</dbReference>
<comment type="similarity">
    <text evidence="2">Belongs to the krueppel C2H2-type zinc-finger protein family.</text>
</comment>
<name>A0A8D9DUS3_9HEMI</name>
<dbReference type="GO" id="GO:0000977">
    <property type="term" value="F:RNA polymerase II transcription regulatory region sequence-specific DNA binding"/>
    <property type="evidence" value="ECO:0007669"/>
    <property type="project" value="TreeGrafter"/>
</dbReference>
<keyword evidence="5 10" id="KW-0863">Zinc-finger</keyword>
<feature type="domain" description="C2H2-type" evidence="11">
    <location>
        <begin position="176"/>
        <end position="204"/>
    </location>
</feature>
<feature type="domain" description="C2H2-type" evidence="11">
    <location>
        <begin position="204"/>
        <end position="231"/>
    </location>
</feature>
<feature type="domain" description="C2H2-type" evidence="11">
    <location>
        <begin position="319"/>
        <end position="347"/>
    </location>
</feature>
<dbReference type="Gene3D" id="3.30.160.60">
    <property type="entry name" value="Classic Zinc Finger"/>
    <property type="match status" value="7"/>
</dbReference>
<dbReference type="PANTHER" id="PTHR24409:SF295">
    <property type="entry name" value="AZ2-RELATED"/>
    <property type="match status" value="1"/>
</dbReference>
<dbReference type="PROSITE" id="PS50157">
    <property type="entry name" value="ZINC_FINGER_C2H2_2"/>
    <property type="match status" value="11"/>
</dbReference>
<evidence type="ECO:0000256" key="2">
    <source>
        <dbReference type="ARBA" id="ARBA00006991"/>
    </source>
</evidence>
<keyword evidence="7" id="KW-0238">DNA-binding</keyword>
<dbReference type="Pfam" id="PF00096">
    <property type="entry name" value="zf-C2H2"/>
    <property type="match status" value="5"/>
</dbReference>
<evidence type="ECO:0000256" key="7">
    <source>
        <dbReference type="ARBA" id="ARBA00023125"/>
    </source>
</evidence>
<feature type="domain" description="C2H2-type" evidence="11">
    <location>
        <begin position="143"/>
        <end position="171"/>
    </location>
</feature>
<feature type="domain" description="C2H2-type" evidence="11">
    <location>
        <begin position="115"/>
        <end position="142"/>
    </location>
</feature>
<feature type="domain" description="C2H2-type" evidence="11">
    <location>
        <begin position="375"/>
        <end position="402"/>
    </location>
</feature>
<evidence type="ECO:0000256" key="3">
    <source>
        <dbReference type="ARBA" id="ARBA00022723"/>
    </source>
</evidence>
<keyword evidence="9" id="KW-0539">Nucleus</keyword>
<dbReference type="GO" id="GO:0008270">
    <property type="term" value="F:zinc ion binding"/>
    <property type="evidence" value="ECO:0007669"/>
    <property type="project" value="UniProtKB-KW"/>
</dbReference>